<dbReference type="GO" id="GO:0016192">
    <property type="term" value="P:vesicle-mediated transport"/>
    <property type="evidence" value="ECO:0007669"/>
    <property type="project" value="InterPro"/>
</dbReference>
<dbReference type="AlphaFoldDB" id="A0A1V2LUP9"/>
<evidence type="ECO:0000313" key="2">
    <source>
        <dbReference type="EMBL" id="ONH77724.1"/>
    </source>
</evidence>
<feature type="transmembrane region" description="Helical" evidence="1">
    <location>
        <begin position="217"/>
        <end position="236"/>
    </location>
</feature>
<dbReference type="GO" id="GO:0005794">
    <property type="term" value="C:Golgi apparatus"/>
    <property type="evidence" value="ECO:0007669"/>
    <property type="project" value="InterPro"/>
</dbReference>
<dbReference type="InterPro" id="IPR039765">
    <property type="entry name" value="Yip5/YIPF1/YIPF2"/>
</dbReference>
<feature type="transmembrane region" description="Helical" evidence="1">
    <location>
        <begin position="186"/>
        <end position="205"/>
    </location>
</feature>
<keyword evidence="1" id="KW-0472">Membrane</keyword>
<organism evidence="2 4">
    <name type="scientific">Pichia kudriavzevii</name>
    <name type="common">Yeast</name>
    <name type="synonym">Issatchenkia orientalis</name>
    <dbReference type="NCBI Taxonomy" id="4909"/>
    <lineage>
        <taxon>Eukaryota</taxon>
        <taxon>Fungi</taxon>
        <taxon>Dikarya</taxon>
        <taxon>Ascomycota</taxon>
        <taxon>Saccharomycotina</taxon>
        <taxon>Pichiomycetes</taxon>
        <taxon>Pichiales</taxon>
        <taxon>Pichiaceae</taxon>
        <taxon>Pichia</taxon>
    </lineage>
</organism>
<evidence type="ECO:0000313" key="5">
    <source>
        <dbReference type="Proteomes" id="UP000195871"/>
    </source>
</evidence>
<dbReference type="VEuPathDB" id="FungiDB:C5L36_0E01520"/>
<dbReference type="Proteomes" id="UP000189274">
    <property type="component" value="Unassembled WGS sequence"/>
</dbReference>
<reference evidence="3 5" key="3">
    <citation type="submission" date="2017-05" db="EMBL/GenBank/DDBJ databases">
        <title>The Genome Sequence of Candida krusei Ckrusei653.</title>
        <authorList>
            <person name="Cuomo C."/>
            <person name="Forche A."/>
            <person name="Young S."/>
            <person name="Abouelleil A."/>
            <person name="Cao P."/>
            <person name="Chapman S."/>
            <person name="Cusick C."/>
            <person name="Shea T."/>
            <person name="Nusbaum C."/>
            <person name="Birren B."/>
        </authorList>
    </citation>
    <scope>NUCLEOTIDE SEQUENCE [LARGE SCALE GENOMIC DNA]</scope>
    <source>
        <strain evidence="3 5">Ckrusei653</strain>
    </source>
</reference>
<dbReference type="EMBL" id="MQVM01000001">
    <property type="protein sequence ID" value="ONH77724.1"/>
    <property type="molecule type" value="Genomic_DNA"/>
</dbReference>
<proteinExistence type="predicted"/>
<dbReference type="PANTHER" id="PTHR12822:SF2">
    <property type="entry name" value="PROTEIN YIPF"/>
    <property type="match status" value="1"/>
</dbReference>
<protein>
    <submittedName>
        <fullName evidence="2">Protein YIPF1</fullName>
    </submittedName>
</protein>
<keyword evidence="1" id="KW-0812">Transmembrane</keyword>
<dbReference type="GO" id="GO:0031267">
    <property type="term" value="F:small GTPase binding"/>
    <property type="evidence" value="ECO:0007669"/>
    <property type="project" value="InterPro"/>
</dbReference>
<gene>
    <name evidence="2" type="ORF">BOH78_0227</name>
    <name evidence="3" type="ORF">CAS74_003106</name>
</gene>
<reference evidence="2" key="2">
    <citation type="submission" date="2017-01" db="EMBL/GenBank/DDBJ databases">
        <authorList>
            <person name="Mah S.A."/>
            <person name="Swanson W.J."/>
            <person name="Moy G.W."/>
            <person name="Vacquier V.D."/>
        </authorList>
    </citation>
    <scope>NUCLEOTIDE SEQUENCE [LARGE SCALE GENOMIC DNA]</scope>
    <source>
        <strain evidence="2">129</strain>
    </source>
</reference>
<evidence type="ECO:0000313" key="3">
    <source>
        <dbReference type="EMBL" id="OUT22116.1"/>
    </source>
</evidence>
<comment type="caution">
    <text evidence="2">The sequence shown here is derived from an EMBL/GenBank/DDBJ whole genome shotgun (WGS) entry which is preliminary data.</text>
</comment>
<evidence type="ECO:0000256" key="1">
    <source>
        <dbReference type="SAM" id="Phobius"/>
    </source>
</evidence>
<evidence type="ECO:0000313" key="4">
    <source>
        <dbReference type="Proteomes" id="UP000189274"/>
    </source>
</evidence>
<dbReference type="EMBL" id="NHMM01000004">
    <property type="protein sequence ID" value="OUT22116.1"/>
    <property type="molecule type" value="Genomic_DNA"/>
</dbReference>
<sequence length="281" mass="31756">MSKSNLFADNDIDGFQIDDNLNDDTLISPDNNPANLMASPEVPQSLHINNTPQFKKKYEGGIFSLNYYRQYFDLNTSEFISNCLSSLNPLSKPSADDFNHIGDVYGSIWITATLVFLLFFCNSFAALLSGWFLNIDLKSMKINYFKMIISSINLLYGYSVVIPLILYLILKFYLNVLFLVPLSKLVSIYSYANLMWIPAALLSIFRGFLVNHSILDTVLKWICITIGALMSGASILHKLKIYFSSIFGEEEKKMMYALLALLFLAHVGFAIGLKVCFFGKL</sequence>
<reference evidence="4" key="1">
    <citation type="journal article" date="2017" name="Genome Announc.">
        <title>Genome sequences of Cyberlindnera fabianii 65, Pichia kudriavzevii 129, and Saccharomyces cerevisiae 131 isolated from fermented masau fruits in Zimbabwe.</title>
        <authorList>
            <person name="van Rijswijck I.M.H."/>
            <person name="Derks M.F.L."/>
            <person name="Abee T."/>
            <person name="de Ridder D."/>
            <person name="Smid E.J."/>
        </authorList>
    </citation>
    <scope>NUCLEOTIDE SEQUENCE [LARGE SCALE GENOMIC DNA]</scope>
    <source>
        <strain evidence="4">129</strain>
    </source>
</reference>
<accession>A0A1V2LUP9</accession>
<name>A0A1V2LUP9_PICKU</name>
<keyword evidence="1" id="KW-1133">Transmembrane helix</keyword>
<feature type="transmembrane region" description="Helical" evidence="1">
    <location>
        <begin position="108"/>
        <end position="133"/>
    </location>
</feature>
<dbReference type="PANTHER" id="PTHR12822">
    <property type="entry name" value="PROTEIN YIPF"/>
    <property type="match status" value="1"/>
</dbReference>
<feature type="transmembrane region" description="Helical" evidence="1">
    <location>
        <begin position="256"/>
        <end position="277"/>
    </location>
</feature>
<dbReference type="Proteomes" id="UP000195871">
    <property type="component" value="Unassembled WGS sequence"/>
</dbReference>
<feature type="transmembrane region" description="Helical" evidence="1">
    <location>
        <begin position="154"/>
        <end position="174"/>
    </location>
</feature>